<gene>
    <name evidence="2" type="ORF">VKT23_019967</name>
</gene>
<feature type="compositionally biased region" description="Low complexity" evidence="1">
    <location>
        <begin position="703"/>
        <end position="724"/>
    </location>
</feature>
<accession>A0ABR1IM16</accession>
<feature type="region of interest" description="Disordered" evidence="1">
    <location>
        <begin position="448"/>
        <end position="549"/>
    </location>
</feature>
<feature type="compositionally biased region" description="Polar residues" evidence="1">
    <location>
        <begin position="448"/>
        <end position="458"/>
    </location>
</feature>
<feature type="region of interest" description="Disordered" evidence="1">
    <location>
        <begin position="59"/>
        <end position="170"/>
    </location>
</feature>
<organism evidence="2 3">
    <name type="scientific">Marasmiellus scandens</name>
    <dbReference type="NCBI Taxonomy" id="2682957"/>
    <lineage>
        <taxon>Eukaryota</taxon>
        <taxon>Fungi</taxon>
        <taxon>Dikarya</taxon>
        <taxon>Basidiomycota</taxon>
        <taxon>Agaricomycotina</taxon>
        <taxon>Agaricomycetes</taxon>
        <taxon>Agaricomycetidae</taxon>
        <taxon>Agaricales</taxon>
        <taxon>Marasmiineae</taxon>
        <taxon>Omphalotaceae</taxon>
        <taxon>Marasmiellus</taxon>
    </lineage>
</organism>
<dbReference type="EMBL" id="JBANRG010000115">
    <property type="protein sequence ID" value="KAK7434864.1"/>
    <property type="molecule type" value="Genomic_DNA"/>
</dbReference>
<feature type="compositionally biased region" description="Polar residues" evidence="1">
    <location>
        <begin position="617"/>
        <end position="626"/>
    </location>
</feature>
<feature type="compositionally biased region" description="Polar residues" evidence="1">
    <location>
        <begin position="61"/>
        <end position="92"/>
    </location>
</feature>
<protein>
    <submittedName>
        <fullName evidence="2">Uncharacterized protein</fullName>
    </submittedName>
</protein>
<feature type="compositionally biased region" description="Basic and acidic residues" evidence="1">
    <location>
        <begin position="657"/>
        <end position="670"/>
    </location>
</feature>
<feature type="compositionally biased region" description="Low complexity" evidence="1">
    <location>
        <begin position="107"/>
        <end position="134"/>
    </location>
</feature>
<feature type="compositionally biased region" description="Basic and acidic residues" evidence="1">
    <location>
        <begin position="467"/>
        <end position="482"/>
    </location>
</feature>
<evidence type="ECO:0000313" key="3">
    <source>
        <dbReference type="Proteomes" id="UP001498398"/>
    </source>
</evidence>
<evidence type="ECO:0000313" key="2">
    <source>
        <dbReference type="EMBL" id="KAK7434864.1"/>
    </source>
</evidence>
<feature type="region of interest" description="Disordered" evidence="1">
    <location>
        <begin position="400"/>
        <end position="436"/>
    </location>
</feature>
<name>A0ABR1IM16_9AGAR</name>
<dbReference type="Proteomes" id="UP001498398">
    <property type="component" value="Unassembled WGS sequence"/>
</dbReference>
<feature type="compositionally biased region" description="Acidic residues" evidence="1">
    <location>
        <begin position="639"/>
        <end position="648"/>
    </location>
</feature>
<reference evidence="2 3" key="1">
    <citation type="submission" date="2024-01" db="EMBL/GenBank/DDBJ databases">
        <title>A draft genome for the cacao thread blight pathogen Marasmiellus scandens.</title>
        <authorList>
            <person name="Baruah I.K."/>
            <person name="Leung J."/>
            <person name="Bukari Y."/>
            <person name="Amoako-Attah I."/>
            <person name="Meinhardt L.W."/>
            <person name="Bailey B.A."/>
            <person name="Cohen S.P."/>
        </authorList>
    </citation>
    <scope>NUCLEOTIDE SEQUENCE [LARGE SCALE GENOMIC DNA]</scope>
    <source>
        <strain evidence="2 3">GH-19</strain>
    </source>
</reference>
<feature type="compositionally biased region" description="Acidic residues" evidence="1">
    <location>
        <begin position="493"/>
        <end position="506"/>
    </location>
</feature>
<feature type="region of interest" description="Disordered" evidence="1">
    <location>
        <begin position="1"/>
        <end position="24"/>
    </location>
</feature>
<sequence length="915" mass="102450">MGKSKPAQLNPIKPETRGRKSTFQGEALEILESYLPRYMESRGQRGGFWGDFWAEWYSKFPSPSQTTQSGDSSNATGTDSAETVNSDTTGAQNAECRSDNSNLRVDAASAITTTTSATTPNPSTSNPSAAAAPSVEPTIVPENEVEVQESTPENKKKGKGKKKKGNANQIDLEAKRRKEEEIARNASVAQIMNWFSNAQNRAKKVEDTNWAAILTNLTIKQGAPRHIPAFRYYMRQEPYKTKVNEKFTETYGDGYDDDKRVSLLCTTAMQVFQAEDQEVKTKMENIAEEDYREKKEKYDRAMNGEVFYDEEWVEARRKAFGPVFKPLIDAISVIMDCKISVTAGNVQSDDSSMWLECIEAGTMKNDSQELTYSTWDPNGWRNDHVGGFVTFLRESYRRQRDCAPQGPKPRTLTEWNPDALISFDDKNNGSSQLDDENVGDQFSIQQIETQTATNSRSQVSKKAKQTGGKEKSKGKQKGSERVKRGRKSRVVDTEEEDMEEKEDTPEPEVQRTPSPSSTPSPDRPPSPALTSTPELRRPLPHHLDTEVSKMLTPLRRKRIALLNSIPTRMELSIEEARARNRSIMASLNLPTNVALSKEDQSVQKPNPQPLEPPCQQPKCSTRTSNVFYKDSLVPYGQDSDAEGENDSDAEGKSNCNGEKENMEDKDKNESENEGENENEGGVLENGNKESERMDVNTSRSKQSIPTSSSSAVPTSSSSAVPASSSLAVPASSSITPFLGYAVISPQAPDWAMKAYKQLQLNVKASVWPKAVTLWAKLQEIYDWENPLKCMDIQQRPACIAKWQKAHRLDPPHPESQNTAVFSKQLIDWWKSINPASRRSLIKEGEHDLSCLHAPGQNGLYLVLLGLRWWYINVGIDEGTEEWRKIVADIVWVMDKLLLNPPGQGEKLLSKKRRIV</sequence>
<feature type="region of interest" description="Disordered" evidence="1">
    <location>
        <begin position="594"/>
        <end position="724"/>
    </location>
</feature>
<feature type="compositionally biased region" description="Pro residues" evidence="1">
    <location>
        <begin position="606"/>
        <end position="615"/>
    </location>
</feature>
<feature type="compositionally biased region" description="Basic residues" evidence="1">
    <location>
        <begin position="156"/>
        <end position="165"/>
    </location>
</feature>
<comment type="caution">
    <text evidence="2">The sequence shown here is derived from an EMBL/GenBank/DDBJ whole genome shotgun (WGS) entry which is preliminary data.</text>
</comment>
<proteinExistence type="predicted"/>
<keyword evidence="3" id="KW-1185">Reference proteome</keyword>
<feature type="compositionally biased region" description="Pro residues" evidence="1">
    <location>
        <begin position="516"/>
        <end position="527"/>
    </location>
</feature>
<evidence type="ECO:0000256" key="1">
    <source>
        <dbReference type="SAM" id="MobiDB-lite"/>
    </source>
</evidence>
<feature type="compositionally biased region" description="Basic and acidic residues" evidence="1">
    <location>
        <begin position="534"/>
        <end position="547"/>
    </location>
</feature>